<feature type="signal peptide" evidence="6">
    <location>
        <begin position="1"/>
        <end position="19"/>
    </location>
</feature>
<dbReference type="Gene3D" id="3.30.1330.60">
    <property type="entry name" value="OmpA-like domain"/>
    <property type="match status" value="1"/>
</dbReference>
<dbReference type="Gene3D" id="1.25.40.10">
    <property type="entry name" value="Tetratricopeptide repeat domain"/>
    <property type="match status" value="1"/>
</dbReference>
<organism evidence="8 9">
    <name type="scientific">Mucilaginibacter myungsuensis</name>
    <dbReference type="NCBI Taxonomy" id="649104"/>
    <lineage>
        <taxon>Bacteria</taxon>
        <taxon>Pseudomonadati</taxon>
        <taxon>Bacteroidota</taxon>
        <taxon>Sphingobacteriia</taxon>
        <taxon>Sphingobacteriales</taxon>
        <taxon>Sphingobacteriaceae</taxon>
        <taxon>Mucilaginibacter</taxon>
    </lineage>
</organism>
<dbReference type="Proteomes" id="UP000622475">
    <property type="component" value="Unassembled WGS sequence"/>
</dbReference>
<dbReference type="InterPro" id="IPR011042">
    <property type="entry name" value="6-blade_b-propeller_TolB-like"/>
</dbReference>
<proteinExistence type="predicted"/>
<dbReference type="Pfam" id="PF00691">
    <property type="entry name" value="OmpA"/>
    <property type="match status" value="1"/>
</dbReference>
<keyword evidence="2 4" id="KW-0472">Membrane</keyword>
<comment type="caution">
    <text evidence="8">The sequence shown here is derived from an EMBL/GenBank/DDBJ whole genome shotgun (WGS) entry which is preliminary data.</text>
</comment>
<dbReference type="EMBL" id="JADFFL010000001">
    <property type="protein sequence ID" value="MBE9660866.1"/>
    <property type="molecule type" value="Genomic_DNA"/>
</dbReference>
<protein>
    <submittedName>
        <fullName evidence="8">OmpA family protein</fullName>
    </submittedName>
</protein>
<reference evidence="8" key="1">
    <citation type="submission" date="2020-10" db="EMBL/GenBank/DDBJ databases">
        <title>Mucilaginibacter mali sp. nov., isolated from rhizosphere soil of apple orchard.</title>
        <authorList>
            <person name="Lee J.-S."/>
            <person name="Kim H.S."/>
            <person name="Kim J.-S."/>
        </authorList>
    </citation>
    <scope>NUCLEOTIDE SEQUENCE</scope>
    <source>
        <strain evidence="8">KCTC 22746</strain>
    </source>
</reference>
<dbReference type="InterPro" id="IPR036737">
    <property type="entry name" value="OmpA-like_sf"/>
</dbReference>
<keyword evidence="9" id="KW-1185">Reference proteome</keyword>
<dbReference type="InterPro" id="IPR011659">
    <property type="entry name" value="WD40"/>
</dbReference>
<dbReference type="PRINTS" id="PR01021">
    <property type="entry name" value="OMPADOMAIN"/>
</dbReference>
<gene>
    <name evidence="8" type="ORF">IRJ16_03140</name>
</gene>
<name>A0A929KSS3_9SPHI</name>
<dbReference type="InterPro" id="IPR006665">
    <property type="entry name" value="OmpA-like"/>
</dbReference>
<keyword evidence="6" id="KW-0732">Signal</keyword>
<evidence type="ECO:0000256" key="3">
    <source>
        <dbReference type="ARBA" id="ARBA00023237"/>
    </source>
</evidence>
<dbReference type="RefSeq" id="WP_194110054.1">
    <property type="nucleotide sequence ID" value="NZ_JADFFL010000001.1"/>
</dbReference>
<dbReference type="InterPro" id="IPR050330">
    <property type="entry name" value="Bact_OuterMem_StrucFunc"/>
</dbReference>
<dbReference type="SUPFAM" id="SSF103088">
    <property type="entry name" value="OmpA-like"/>
    <property type="match status" value="1"/>
</dbReference>
<evidence type="ECO:0000259" key="7">
    <source>
        <dbReference type="PROSITE" id="PS51123"/>
    </source>
</evidence>
<evidence type="ECO:0000256" key="2">
    <source>
        <dbReference type="ARBA" id="ARBA00023136"/>
    </source>
</evidence>
<dbReference type="AlphaFoldDB" id="A0A929KSS3"/>
<evidence type="ECO:0000256" key="6">
    <source>
        <dbReference type="SAM" id="SignalP"/>
    </source>
</evidence>
<dbReference type="PROSITE" id="PS51123">
    <property type="entry name" value="OMPA_2"/>
    <property type="match status" value="1"/>
</dbReference>
<evidence type="ECO:0000256" key="4">
    <source>
        <dbReference type="PROSITE-ProRule" id="PRU00473"/>
    </source>
</evidence>
<evidence type="ECO:0000256" key="1">
    <source>
        <dbReference type="ARBA" id="ARBA00004442"/>
    </source>
</evidence>
<evidence type="ECO:0000313" key="8">
    <source>
        <dbReference type="EMBL" id="MBE9660866.1"/>
    </source>
</evidence>
<dbReference type="InterPro" id="IPR006664">
    <property type="entry name" value="OMP_bac"/>
</dbReference>
<evidence type="ECO:0000313" key="9">
    <source>
        <dbReference type="Proteomes" id="UP000622475"/>
    </source>
</evidence>
<feature type="domain" description="OmpA-like" evidence="7">
    <location>
        <begin position="531"/>
        <end position="654"/>
    </location>
</feature>
<dbReference type="CDD" id="cd07185">
    <property type="entry name" value="OmpA_C-like"/>
    <property type="match status" value="1"/>
</dbReference>
<evidence type="ECO:0000256" key="5">
    <source>
        <dbReference type="SAM" id="MobiDB-lite"/>
    </source>
</evidence>
<dbReference type="PANTHER" id="PTHR30329">
    <property type="entry name" value="STATOR ELEMENT OF FLAGELLAR MOTOR COMPLEX"/>
    <property type="match status" value="1"/>
</dbReference>
<dbReference type="Pfam" id="PF07676">
    <property type="entry name" value="PD40"/>
    <property type="match status" value="1"/>
</dbReference>
<comment type="subcellular location">
    <subcellularLocation>
        <location evidence="1">Cell outer membrane</location>
    </subcellularLocation>
</comment>
<sequence>MKVTLYTLLLLFCCQFASAQYDQNFKALGDKAFKVKNFYEAAYYYRKAADQMNIAPQGQEIPYQARTTKKVATPSPADVNYLTFQLAESYRGYENYLEAEGWYYKVLNSNAEGDHPLARYWYGVCLRANQHFDNAIKQLTQFKDGYRGEGDYVANANKEIANCKFAIDQYKYPMLMESMKLKGEWNSDGSNYAMITRDDNFYFTSSRLVKDDKRRLNKLYKSTGKGVPQIIDLKIEDEKKNEEYGTPALNPDGSKMYFTRWYKEGAKTVCNIFKMEMTGGVWGTAKALNSNINLQGFNALQPFVTIDGKRLYFVSDKPGGQGGQDIWFAELDGNGEPINSTNVGASINTDKDEQSPYYDLANKRLVYASKGMVGLGGFDLYESQGDMGYFSKPKNMGYPINSAKDDLYYQPDKNNDTQFYMSSDRESDCCLELFQMTDKRYILAGLVTDCDAKKPLPGVKVSFIDSISKDVVAEMTTGKGAKYNFRVATTRPFQMRLEKEKYFSKVLPVTRPKGQMLNDTLMSPEVCLQPFEVNRPIVIANVLYDYAKADLRQESKEVLNGLVTIMKDNPNIKVELSAHTDSVGSDAYNNNLSQARAQSCVDYIVSSGVDSTRIFAKGYGKTKPTAPNSLPNGADNPEGRQLNRRTEFMVLKLENTITKVNDQ</sequence>
<dbReference type="InterPro" id="IPR011990">
    <property type="entry name" value="TPR-like_helical_dom_sf"/>
</dbReference>
<dbReference type="SUPFAM" id="SSF48452">
    <property type="entry name" value="TPR-like"/>
    <property type="match status" value="1"/>
</dbReference>
<dbReference type="SUPFAM" id="SSF82171">
    <property type="entry name" value="DPP6 N-terminal domain-like"/>
    <property type="match status" value="1"/>
</dbReference>
<accession>A0A929KSS3</accession>
<dbReference type="GO" id="GO:0009279">
    <property type="term" value="C:cell outer membrane"/>
    <property type="evidence" value="ECO:0007669"/>
    <property type="project" value="UniProtKB-SubCell"/>
</dbReference>
<dbReference type="PANTHER" id="PTHR30329:SF21">
    <property type="entry name" value="LIPOPROTEIN YIAD-RELATED"/>
    <property type="match status" value="1"/>
</dbReference>
<feature type="chain" id="PRO_5036850556" evidence="6">
    <location>
        <begin position="20"/>
        <end position="663"/>
    </location>
</feature>
<dbReference type="Gene3D" id="2.120.10.30">
    <property type="entry name" value="TolB, C-terminal domain"/>
    <property type="match status" value="1"/>
</dbReference>
<feature type="region of interest" description="Disordered" evidence="5">
    <location>
        <begin position="620"/>
        <end position="641"/>
    </location>
</feature>
<keyword evidence="3" id="KW-0998">Cell outer membrane</keyword>